<reference evidence="1 2" key="1">
    <citation type="submission" date="2023-07" db="EMBL/GenBank/DDBJ databases">
        <title>Genomic Encyclopedia of Type Strains, Phase IV (KMG-IV): sequencing the most valuable type-strain genomes for metagenomic binning, comparative biology and taxonomic classification.</title>
        <authorList>
            <person name="Goeker M."/>
        </authorList>
    </citation>
    <scope>NUCLEOTIDE SEQUENCE [LARGE SCALE GENOMIC DNA]</scope>
    <source>
        <strain evidence="1 2">DSM 22170</strain>
    </source>
</reference>
<proteinExistence type="predicted"/>
<evidence type="ECO:0000313" key="1">
    <source>
        <dbReference type="EMBL" id="MDR6246516.1"/>
    </source>
</evidence>
<dbReference type="EMBL" id="JAVDQH010000031">
    <property type="protein sequence ID" value="MDR6246516.1"/>
    <property type="molecule type" value="Genomic_DNA"/>
</dbReference>
<keyword evidence="2" id="KW-1185">Reference proteome</keyword>
<accession>A0ABU1J4Y4</accession>
<comment type="caution">
    <text evidence="1">The sequence shown here is derived from an EMBL/GenBank/DDBJ whole genome shotgun (WGS) entry which is preliminary data.</text>
</comment>
<sequence length="78" mass="9382">MQSLCSSYHFNEQAITPEMIEFVLIPLQQILLLSGFKCIKSRKAQELKMKEWVLFFYLQANRHNVLQWRQIQQRIGIK</sequence>
<name>A0ABU1J4Y4_9BACL</name>
<gene>
    <name evidence="1" type="ORF">JOC58_004461</name>
</gene>
<evidence type="ECO:0000313" key="2">
    <source>
        <dbReference type="Proteomes" id="UP001185028"/>
    </source>
</evidence>
<protein>
    <submittedName>
        <fullName evidence="1">Uncharacterized protein</fullName>
    </submittedName>
</protein>
<organism evidence="1 2">
    <name type="scientific">Paenibacillus hunanensis</name>
    <dbReference type="NCBI Taxonomy" id="539262"/>
    <lineage>
        <taxon>Bacteria</taxon>
        <taxon>Bacillati</taxon>
        <taxon>Bacillota</taxon>
        <taxon>Bacilli</taxon>
        <taxon>Bacillales</taxon>
        <taxon>Paenibacillaceae</taxon>
        <taxon>Paenibacillus</taxon>
    </lineage>
</organism>
<dbReference type="Proteomes" id="UP001185028">
    <property type="component" value="Unassembled WGS sequence"/>
</dbReference>